<evidence type="ECO:0000313" key="3">
    <source>
        <dbReference type="Proteomes" id="UP000274350"/>
    </source>
</evidence>
<feature type="repeat" description="ANK" evidence="1">
    <location>
        <begin position="21"/>
        <end position="49"/>
    </location>
</feature>
<evidence type="ECO:0000256" key="1">
    <source>
        <dbReference type="PROSITE-ProRule" id="PRU00023"/>
    </source>
</evidence>
<dbReference type="EMBL" id="CP051152">
    <property type="protein sequence ID" value="QJQ04630.1"/>
    <property type="molecule type" value="Genomic_DNA"/>
</dbReference>
<dbReference type="Gene3D" id="1.25.40.20">
    <property type="entry name" value="Ankyrin repeat-containing domain"/>
    <property type="match status" value="1"/>
</dbReference>
<dbReference type="Proteomes" id="UP000274350">
    <property type="component" value="Chromosome"/>
</dbReference>
<feature type="repeat" description="ANK" evidence="1">
    <location>
        <begin position="51"/>
        <end position="83"/>
    </location>
</feature>
<dbReference type="InterPro" id="IPR036770">
    <property type="entry name" value="Ankyrin_rpt-contain_sf"/>
</dbReference>
<keyword evidence="3" id="KW-1185">Reference proteome</keyword>
<name>A0A6M4A1C0_9BURK</name>
<dbReference type="PROSITE" id="PS50088">
    <property type="entry name" value="ANK_REPEAT"/>
    <property type="match status" value="3"/>
</dbReference>
<keyword evidence="1" id="KW-0040">ANK repeat</keyword>
<proteinExistence type="predicted"/>
<dbReference type="PROSITE" id="PS50297">
    <property type="entry name" value="ANK_REP_REGION"/>
    <property type="match status" value="3"/>
</dbReference>
<dbReference type="PANTHER" id="PTHR22677:SF4">
    <property type="entry name" value="USHER SYNDROME TYPE-1G PROTEIN-LIKE PROTEIN"/>
    <property type="match status" value="1"/>
</dbReference>
<dbReference type="Pfam" id="PF12796">
    <property type="entry name" value="Ank_2"/>
    <property type="match status" value="2"/>
</dbReference>
<dbReference type="InterPro" id="IPR039323">
    <property type="entry name" value="ANKRD_45/46/60"/>
</dbReference>
<dbReference type="SUPFAM" id="SSF48403">
    <property type="entry name" value="Ankyrin repeat"/>
    <property type="match status" value="1"/>
</dbReference>
<feature type="repeat" description="ANK" evidence="1">
    <location>
        <begin position="84"/>
        <end position="116"/>
    </location>
</feature>
<sequence length="146" mass="15678">MKVFDVLLAHPDVRLEIRAHNGDTALMLAGYLANLAAVNKLIDAGAEINQPGWAALHYAALAGDLKIISILLEHAAYIDALSPNKTTPLMMAVRSGKLAAVQLLLDEGADANLINNMGLSALEFAIQLEQKEIAAELRSRLKLSLK</sequence>
<accession>A0A6M4A1C0</accession>
<protein>
    <submittedName>
        <fullName evidence="2">Ankyrin repeat domain-containing protein</fullName>
    </submittedName>
</protein>
<gene>
    <name evidence="2" type="ORF">EJG51_000825</name>
</gene>
<dbReference type="AlphaFoldDB" id="A0A6M4A1C0"/>
<organism evidence="2 3">
    <name type="scientific">Undibacterium piscinae</name>
    <dbReference type="NCBI Taxonomy" id="2495591"/>
    <lineage>
        <taxon>Bacteria</taxon>
        <taxon>Pseudomonadati</taxon>
        <taxon>Pseudomonadota</taxon>
        <taxon>Betaproteobacteria</taxon>
        <taxon>Burkholderiales</taxon>
        <taxon>Oxalobacteraceae</taxon>
        <taxon>Undibacterium</taxon>
    </lineage>
</organism>
<evidence type="ECO:0000313" key="2">
    <source>
        <dbReference type="EMBL" id="QJQ04630.1"/>
    </source>
</evidence>
<dbReference type="KEGG" id="upi:EJG51_000825"/>
<dbReference type="PANTHER" id="PTHR22677">
    <property type="entry name" value="ANKYRIN REPEAT DOMAIN-CONTAINING PROTEIN 60"/>
    <property type="match status" value="1"/>
</dbReference>
<dbReference type="SMART" id="SM00248">
    <property type="entry name" value="ANK"/>
    <property type="match status" value="3"/>
</dbReference>
<reference evidence="2 3" key="1">
    <citation type="journal article" date="2019" name="Int. J. Syst. Evol. Microbiol.">
        <title>Undibacterium piscinae sp. nov., isolated from Korean shiner intestine.</title>
        <authorList>
            <person name="Lee S.Y."/>
            <person name="Kang W."/>
            <person name="Kim P.S."/>
            <person name="Kim H.S."/>
            <person name="Sung H."/>
            <person name="Shin N.R."/>
            <person name="Whon T.W."/>
            <person name="Yun J.H."/>
            <person name="Lee J.Y."/>
            <person name="Lee J.Y."/>
            <person name="Jung M.J."/>
            <person name="Jeong Y.S."/>
            <person name="Tak E.J."/>
            <person name="Han J.E."/>
            <person name="Hyun D.W."/>
            <person name="Kang M.S."/>
            <person name="Lee K.E."/>
            <person name="Lee B.H."/>
            <person name="Bae J.W."/>
        </authorList>
    </citation>
    <scope>NUCLEOTIDE SEQUENCE [LARGE SCALE GENOMIC DNA]</scope>
    <source>
        <strain evidence="2 3">S11R28</strain>
    </source>
</reference>
<dbReference type="InterPro" id="IPR002110">
    <property type="entry name" value="Ankyrin_rpt"/>
</dbReference>
<dbReference type="PRINTS" id="PR01415">
    <property type="entry name" value="ANKYRIN"/>
</dbReference>